<evidence type="ECO:0000313" key="3">
    <source>
        <dbReference type="Proteomes" id="UP000266673"/>
    </source>
</evidence>
<sequence>MTQSVEINLSSKANINVHDFRSPPTPDNDGLEQAVETALVHLEQCANDNVKDTIIPKHMKNIIDLARQFKSLTHDSINHCGKMAAYASDFMEYVQVLFDEDVSGNDFVEAMKSQIQAASSNRSNAAKLTKGYCDIMASLKNVLNELEDLSIVEKKLEQDVQEAKKDQFQHMIAAVGTGIGTGIAICAAPFTAGASLAVVGALGVASAGSMIGTSITSVQFGDKAKLTETQLTQIEDAKKHLDFVMAALITMIDKFSCFEEFFKQEVDDISKVTEKYKDNADGNYFRMSRIISTSMKQQWTKVQNVFDSYVYRLRPLVNKCVI</sequence>
<proteinExistence type="predicted"/>
<dbReference type="EMBL" id="QKWP01000450">
    <property type="protein sequence ID" value="RIB19839.1"/>
    <property type="molecule type" value="Genomic_DNA"/>
</dbReference>
<dbReference type="OrthoDB" id="2397459at2759"/>
<evidence type="ECO:0000313" key="2">
    <source>
        <dbReference type="EMBL" id="RIB19839.1"/>
    </source>
</evidence>
<dbReference type="Gene3D" id="1.20.1170.10">
    <property type="match status" value="1"/>
</dbReference>
<reference evidence="2 3" key="1">
    <citation type="submission" date="2018-06" db="EMBL/GenBank/DDBJ databases">
        <title>Comparative genomics reveals the genomic features of Rhizophagus irregularis, R. cerebriforme, R. diaphanum and Gigaspora rosea, and their symbiotic lifestyle signature.</title>
        <authorList>
            <person name="Morin E."/>
            <person name="San Clemente H."/>
            <person name="Chen E.C.H."/>
            <person name="De La Providencia I."/>
            <person name="Hainaut M."/>
            <person name="Kuo A."/>
            <person name="Kohler A."/>
            <person name="Murat C."/>
            <person name="Tang N."/>
            <person name="Roy S."/>
            <person name="Loubradou J."/>
            <person name="Henrissat B."/>
            <person name="Grigoriev I.V."/>
            <person name="Corradi N."/>
            <person name="Roux C."/>
            <person name="Martin F.M."/>
        </authorList>
    </citation>
    <scope>NUCLEOTIDE SEQUENCE [LARGE SCALE GENOMIC DNA]</scope>
    <source>
        <strain evidence="2 3">DAOM 194757</strain>
    </source>
</reference>
<dbReference type="Proteomes" id="UP000266673">
    <property type="component" value="Unassembled WGS sequence"/>
</dbReference>
<gene>
    <name evidence="2" type="ORF">C2G38_2035732</name>
</gene>
<name>A0A397VFT9_9GLOM</name>
<evidence type="ECO:0000256" key="1">
    <source>
        <dbReference type="SAM" id="Coils"/>
    </source>
</evidence>
<keyword evidence="3" id="KW-1185">Reference proteome</keyword>
<keyword evidence="1" id="KW-0175">Coiled coil</keyword>
<organism evidence="2 3">
    <name type="scientific">Gigaspora rosea</name>
    <dbReference type="NCBI Taxonomy" id="44941"/>
    <lineage>
        <taxon>Eukaryota</taxon>
        <taxon>Fungi</taxon>
        <taxon>Fungi incertae sedis</taxon>
        <taxon>Mucoromycota</taxon>
        <taxon>Glomeromycotina</taxon>
        <taxon>Glomeromycetes</taxon>
        <taxon>Diversisporales</taxon>
        <taxon>Gigasporaceae</taxon>
        <taxon>Gigaspora</taxon>
    </lineage>
</organism>
<feature type="coiled-coil region" evidence="1">
    <location>
        <begin position="139"/>
        <end position="166"/>
    </location>
</feature>
<dbReference type="AlphaFoldDB" id="A0A397VFT9"/>
<comment type="caution">
    <text evidence="2">The sequence shown here is derived from an EMBL/GenBank/DDBJ whole genome shotgun (WGS) entry which is preliminary data.</text>
</comment>
<accession>A0A397VFT9</accession>
<protein>
    <submittedName>
        <fullName evidence="2">Uncharacterized protein</fullName>
    </submittedName>
</protein>